<dbReference type="PIRSF" id="PIRSF015736">
    <property type="entry name" value="MI"/>
    <property type="match status" value="1"/>
</dbReference>
<dbReference type="PANTHER" id="PTHR40267">
    <property type="entry name" value="BLR3294 PROTEIN"/>
    <property type="match status" value="1"/>
</dbReference>
<reference evidence="2" key="1">
    <citation type="submission" date="2017-09" db="EMBL/GenBank/DDBJ databases">
        <title>Genome sequence of Nannocystis excedens DSM 71.</title>
        <authorList>
            <person name="Blom J."/>
        </authorList>
    </citation>
    <scope>NUCLEOTIDE SEQUENCE [LARGE SCALE GENOMIC DNA]</scope>
    <source>
        <strain evidence="2">type strain: E19</strain>
    </source>
</reference>
<keyword evidence="1" id="KW-0413">Isomerase</keyword>
<dbReference type="AlphaFoldDB" id="A0A2C9D4C7"/>
<evidence type="ECO:0000313" key="1">
    <source>
        <dbReference type="EMBL" id="SON55039.1"/>
    </source>
</evidence>
<dbReference type="EC" id="5.2.1.1" evidence="1"/>
<dbReference type="InterPro" id="IPR053714">
    <property type="entry name" value="Iso_Racemase_Enz_sf"/>
</dbReference>
<dbReference type="OrthoDB" id="9816064at2"/>
<evidence type="ECO:0000313" key="2">
    <source>
        <dbReference type="Proteomes" id="UP000223606"/>
    </source>
</evidence>
<dbReference type="EMBL" id="LT960614">
    <property type="protein sequence ID" value="SON55039.1"/>
    <property type="molecule type" value="Genomic_DNA"/>
</dbReference>
<dbReference type="InterPro" id="IPR026286">
    <property type="entry name" value="MaiA/AMDase"/>
</dbReference>
<dbReference type="Gene3D" id="3.40.50.12500">
    <property type="match status" value="1"/>
</dbReference>
<gene>
    <name evidence="1" type="primary">maiA</name>
    <name evidence="1" type="ORF">HDIA_1498</name>
</gene>
<keyword evidence="2" id="KW-1185">Reference proteome</keyword>
<name>A0A2C9D4C7_9HYPH</name>
<dbReference type="GO" id="GO:0050076">
    <property type="term" value="F:maleate isomerase activity"/>
    <property type="evidence" value="ECO:0007669"/>
    <property type="project" value="UniProtKB-EC"/>
</dbReference>
<proteinExistence type="predicted"/>
<accession>A0A2C9D4C7</accession>
<dbReference type="Proteomes" id="UP000223606">
    <property type="component" value="Chromosome 1"/>
</dbReference>
<dbReference type="KEGG" id="hdi:HDIA_1498"/>
<protein>
    <submittedName>
        <fullName evidence="1">Maleate isomerase</fullName>
        <ecNumber evidence="1">5.2.1.1</ecNumber>
    </submittedName>
</protein>
<dbReference type="Pfam" id="PF17645">
    <property type="entry name" value="Amdase"/>
    <property type="match status" value="1"/>
</dbReference>
<organism evidence="1 2">
    <name type="scientific">Hartmannibacter diazotrophicus</name>
    <dbReference type="NCBI Taxonomy" id="1482074"/>
    <lineage>
        <taxon>Bacteria</taxon>
        <taxon>Pseudomonadati</taxon>
        <taxon>Pseudomonadota</taxon>
        <taxon>Alphaproteobacteria</taxon>
        <taxon>Hyphomicrobiales</taxon>
        <taxon>Pleomorphomonadaceae</taxon>
        <taxon>Hartmannibacter</taxon>
    </lineage>
</organism>
<sequence length="244" mass="25571">MLTPSSNTVLEPVTAAMLAGVPDISVHFARFRVTAIGLDAAALGQFDDRPMLAAAELLADAKVDAITWNGTSAGWLGLDADRRLCERITEVTGISASTSVLSLFDVLRARAETRIGLVTPYTDDVQQAIVAGFAREGVEVIAERHFGIRDNFSFGVVTRETIAEAIEAVAADGPQAISILCTNLIGAPLVADLEERLDVSIHDSIATALYGALEAAGLPPSCIKGYGRLFEAGTNAGMQGRASA</sequence>
<dbReference type="PANTHER" id="PTHR40267:SF1">
    <property type="entry name" value="BLR3294 PROTEIN"/>
    <property type="match status" value="1"/>
</dbReference>